<reference evidence="3 4" key="1">
    <citation type="submission" date="2017-07" db="EMBL/GenBank/DDBJ databases">
        <authorList>
            <person name="Sun Z.S."/>
            <person name="Albrecht U."/>
            <person name="Echele G."/>
            <person name="Lee C.C."/>
        </authorList>
    </citation>
    <scope>NUCLEOTIDE SEQUENCE [LARGE SCALE GENOMIC DNA]</scope>
    <source>
        <strain evidence="4">type strain: KCTC 22618</strain>
    </source>
</reference>
<name>A0A238UAZ4_9FLAO</name>
<dbReference type="EMBL" id="LT899436">
    <property type="protein sequence ID" value="SNR16262.1"/>
    <property type="molecule type" value="Genomic_DNA"/>
</dbReference>
<evidence type="ECO:0000313" key="3">
    <source>
        <dbReference type="EMBL" id="SNR16262.1"/>
    </source>
</evidence>
<evidence type="ECO:0000259" key="2">
    <source>
        <dbReference type="PROSITE" id="PS50866"/>
    </source>
</evidence>
<dbReference type="AlphaFoldDB" id="A0A238UAZ4"/>
<sequence>MKFNKFIIISILCNFAVSFLHASECYHYHTKHYYKLFSNANNLVFQHTVKDPNQVSFVSQEQVVLDKISTKDFRIISENTNSFIFSNESGYFLIPKEIYQIKNYGVKKIGTAQTVSKHIGNYFFCIDNEWNYVENISYSTAIKMKKVKLPEPLSLLTDFMARKLLLKGSNHVFSFDTDQLKFVRIPKLKAENTSFFKIENRYQEFGGFLYDTNTLYKAGVHDIINLTKEFSDQQKEFTLKKAVINQIDDAISIDTNDGFLWLYRENGLLEKQQGYSSIPLHFVRKKASYLNSYKEFVVYQNKVYKDFYELVRNWKPIDISAVKNVKIFRREGDTQYFDGIKRYFLDYKNKRIAVLNYPENSSKYIPGISGYHGFGNYDMYLGKEHLYRRTGKKVIKKEVVFFRDFKLFVAYNDRLVIENNDVKNLADIESMEFTGSIVDVLSPCDAEDEEGNYYDVEINVYYFFKDARGFYVYSSKDKKMKAIKEVKLTNTKDRFTNLQNLMRVAKESKN</sequence>
<proteinExistence type="predicted"/>
<gene>
    <name evidence="3" type="ORF">TJEJU_2579</name>
</gene>
<feature type="chain" id="PRO_5012918261" description="GOLD domain-containing protein" evidence="1">
    <location>
        <begin position="23"/>
        <end position="510"/>
    </location>
</feature>
<dbReference type="Proteomes" id="UP000215214">
    <property type="component" value="Chromosome TJEJU"/>
</dbReference>
<evidence type="ECO:0000313" key="4">
    <source>
        <dbReference type="Proteomes" id="UP000215214"/>
    </source>
</evidence>
<dbReference type="RefSeq" id="WP_157730215.1">
    <property type="nucleotide sequence ID" value="NZ_LT899436.1"/>
</dbReference>
<dbReference type="OrthoDB" id="1148284at2"/>
<keyword evidence="4" id="KW-1185">Reference proteome</keyword>
<organism evidence="3 4">
    <name type="scientific">Tenacibaculum jejuense</name>
    <dbReference type="NCBI Taxonomy" id="584609"/>
    <lineage>
        <taxon>Bacteria</taxon>
        <taxon>Pseudomonadati</taxon>
        <taxon>Bacteroidota</taxon>
        <taxon>Flavobacteriia</taxon>
        <taxon>Flavobacteriales</taxon>
        <taxon>Flavobacteriaceae</taxon>
        <taxon>Tenacibaculum</taxon>
    </lineage>
</organism>
<keyword evidence="1" id="KW-0732">Signal</keyword>
<feature type="signal peptide" evidence="1">
    <location>
        <begin position="1"/>
        <end position="22"/>
    </location>
</feature>
<dbReference type="InterPro" id="IPR009038">
    <property type="entry name" value="GOLD_dom"/>
</dbReference>
<dbReference type="PROSITE" id="PS50866">
    <property type="entry name" value="GOLD"/>
    <property type="match status" value="1"/>
</dbReference>
<feature type="domain" description="GOLD" evidence="2">
    <location>
        <begin position="23"/>
        <end position="142"/>
    </location>
</feature>
<evidence type="ECO:0000256" key="1">
    <source>
        <dbReference type="SAM" id="SignalP"/>
    </source>
</evidence>
<accession>A0A238UAZ4</accession>
<protein>
    <recommendedName>
        <fullName evidence="2">GOLD domain-containing protein</fullName>
    </recommendedName>
</protein>
<dbReference type="KEGG" id="tje:TJEJU_2579"/>